<dbReference type="GO" id="GO:0006281">
    <property type="term" value="P:DNA repair"/>
    <property type="evidence" value="ECO:0007669"/>
    <property type="project" value="UniProtKB-KW"/>
</dbReference>
<dbReference type="EMBL" id="NBSK02000005">
    <property type="protein sequence ID" value="KAJ0207883.1"/>
    <property type="molecule type" value="Genomic_DNA"/>
</dbReference>
<gene>
    <name evidence="3" type="ORF">LSAT_V11C500231580</name>
</gene>
<keyword evidence="1" id="KW-0547">Nucleotide-binding</keyword>
<comment type="similarity">
    <text evidence="1">Belongs to the helicase family.</text>
</comment>
<keyword evidence="1" id="KW-0378">Hydrolase</keyword>
<accession>A0A9R1VKV8</accession>
<dbReference type="InterPro" id="IPR010285">
    <property type="entry name" value="DNA_helicase_pif1-like_DEAD"/>
</dbReference>
<keyword evidence="1" id="KW-0233">DNA recombination</keyword>
<comment type="cofactor">
    <cofactor evidence="1">
        <name>Mg(2+)</name>
        <dbReference type="ChEBI" id="CHEBI:18420"/>
    </cofactor>
</comment>
<evidence type="ECO:0000313" key="4">
    <source>
        <dbReference type="Proteomes" id="UP000235145"/>
    </source>
</evidence>
<dbReference type="SUPFAM" id="SSF52540">
    <property type="entry name" value="P-loop containing nucleoside triphosphate hydrolases"/>
    <property type="match status" value="1"/>
</dbReference>
<dbReference type="PANTHER" id="PTHR10492:SF96">
    <property type="entry name" value="ATP-DEPENDENT DNA HELICASE"/>
    <property type="match status" value="1"/>
</dbReference>
<dbReference type="PANTHER" id="PTHR10492">
    <property type="match status" value="1"/>
</dbReference>
<reference evidence="3 4" key="1">
    <citation type="journal article" date="2017" name="Nat. Commun.">
        <title>Genome assembly with in vitro proximity ligation data and whole-genome triplication in lettuce.</title>
        <authorList>
            <person name="Reyes-Chin-Wo S."/>
            <person name="Wang Z."/>
            <person name="Yang X."/>
            <person name="Kozik A."/>
            <person name="Arikit S."/>
            <person name="Song C."/>
            <person name="Xia L."/>
            <person name="Froenicke L."/>
            <person name="Lavelle D.O."/>
            <person name="Truco M.J."/>
            <person name="Xia R."/>
            <person name="Zhu S."/>
            <person name="Xu C."/>
            <person name="Xu H."/>
            <person name="Xu X."/>
            <person name="Cox K."/>
            <person name="Korf I."/>
            <person name="Meyers B.C."/>
            <person name="Michelmore R.W."/>
        </authorList>
    </citation>
    <scope>NUCLEOTIDE SEQUENCE [LARGE SCALE GENOMIC DNA]</scope>
    <source>
        <strain evidence="4">cv. Salinas</strain>
        <tissue evidence="3">Seedlings</tissue>
    </source>
</reference>
<proteinExistence type="inferred from homology"/>
<keyword evidence="1" id="KW-0067">ATP-binding</keyword>
<dbReference type="Gene3D" id="3.40.50.300">
    <property type="entry name" value="P-loop containing nucleotide triphosphate hydrolases"/>
    <property type="match status" value="1"/>
</dbReference>
<organism evidence="3 4">
    <name type="scientific">Lactuca sativa</name>
    <name type="common">Garden lettuce</name>
    <dbReference type="NCBI Taxonomy" id="4236"/>
    <lineage>
        <taxon>Eukaryota</taxon>
        <taxon>Viridiplantae</taxon>
        <taxon>Streptophyta</taxon>
        <taxon>Embryophyta</taxon>
        <taxon>Tracheophyta</taxon>
        <taxon>Spermatophyta</taxon>
        <taxon>Magnoliopsida</taxon>
        <taxon>eudicotyledons</taxon>
        <taxon>Gunneridae</taxon>
        <taxon>Pentapetalae</taxon>
        <taxon>asterids</taxon>
        <taxon>campanulids</taxon>
        <taxon>Asterales</taxon>
        <taxon>Asteraceae</taxon>
        <taxon>Cichorioideae</taxon>
        <taxon>Cichorieae</taxon>
        <taxon>Lactucinae</taxon>
        <taxon>Lactuca</taxon>
    </lineage>
</organism>
<dbReference type="GO" id="GO:0016787">
    <property type="term" value="F:hydrolase activity"/>
    <property type="evidence" value="ECO:0007669"/>
    <property type="project" value="UniProtKB-KW"/>
</dbReference>
<keyword evidence="4" id="KW-1185">Reference proteome</keyword>
<evidence type="ECO:0000259" key="2">
    <source>
        <dbReference type="Pfam" id="PF05970"/>
    </source>
</evidence>
<protein>
    <recommendedName>
        <fullName evidence="1">ATP-dependent DNA helicase</fullName>
        <ecNumber evidence="1">5.6.2.3</ecNumber>
    </recommendedName>
</protein>
<dbReference type="EC" id="5.6.2.3" evidence="1"/>
<sequence length="329" mass="36701">MSRESHPIHGYPMFKVNWVKTFYPGEVVESLEDTLRSSIPSRSLHDFDLPMPSSDILAVTDNRLLLEEMTYNKEELQKVVAQFLPRLNAQPMSIYQTIVGSIEDEKQVLMFVYGHGGIGKTILWSTILSYFRSIGKVVLAVAASGIASLLLPSGTTAHSRFKIPIDLTKKSCDIKKRTILGDLMCHTSLIVWDEAPMSDRRCFEFLDRSLRDVLECKENPFGGISVLLGGDFRQTLPVVLKSTRSETIALTLPKSYLWPLFQVRMLTGNMRLLSNTDAETHTLSTADFATWLLNIGDGLVGCPDTDDPNNTSWVQIPDSLLIPPGPNAL</sequence>
<dbReference type="GO" id="GO:0005524">
    <property type="term" value="F:ATP binding"/>
    <property type="evidence" value="ECO:0007669"/>
    <property type="project" value="UniProtKB-KW"/>
</dbReference>
<keyword evidence="1" id="KW-0347">Helicase</keyword>
<dbReference type="Pfam" id="PF05970">
    <property type="entry name" value="PIF1"/>
    <property type="match status" value="1"/>
</dbReference>
<dbReference type="GO" id="GO:0006310">
    <property type="term" value="P:DNA recombination"/>
    <property type="evidence" value="ECO:0007669"/>
    <property type="project" value="UniProtKB-KW"/>
</dbReference>
<dbReference type="AlphaFoldDB" id="A0A9R1VKV8"/>
<comment type="catalytic activity">
    <reaction evidence="1">
        <text>ATP + H2O = ADP + phosphate + H(+)</text>
        <dbReference type="Rhea" id="RHEA:13065"/>
        <dbReference type="ChEBI" id="CHEBI:15377"/>
        <dbReference type="ChEBI" id="CHEBI:15378"/>
        <dbReference type="ChEBI" id="CHEBI:30616"/>
        <dbReference type="ChEBI" id="CHEBI:43474"/>
        <dbReference type="ChEBI" id="CHEBI:456216"/>
        <dbReference type="EC" id="5.6.2.3"/>
    </reaction>
</comment>
<feature type="domain" description="DNA helicase Pif1-like DEAD-box helicase" evidence="2">
    <location>
        <begin position="87"/>
        <end position="300"/>
    </location>
</feature>
<comment type="caution">
    <text evidence="3">The sequence shown here is derived from an EMBL/GenBank/DDBJ whole genome shotgun (WGS) entry which is preliminary data.</text>
</comment>
<keyword evidence="1" id="KW-0227">DNA damage</keyword>
<dbReference type="Proteomes" id="UP000235145">
    <property type="component" value="Unassembled WGS sequence"/>
</dbReference>
<evidence type="ECO:0000256" key="1">
    <source>
        <dbReference type="RuleBase" id="RU363044"/>
    </source>
</evidence>
<dbReference type="GO" id="GO:0000723">
    <property type="term" value="P:telomere maintenance"/>
    <property type="evidence" value="ECO:0007669"/>
    <property type="project" value="InterPro"/>
</dbReference>
<keyword evidence="1" id="KW-0234">DNA repair</keyword>
<name>A0A9R1VKV8_LACSA</name>
<evidence type="ECO:0000313" key="3">
    <source>
        <dbReference type="EMBL" id="KAJ0207883.1"/>
    </source>
</evidence>
<dbReference type="GO" id="GO:0043139">
    <property type="term" value="F:5'-3' DNA helicase activity"/>
    <property type="evidence" value="ECO:0007669"/>
    <property type="project" value="UniProtKB-EC"/>
</dbReference>
<dbReference type="InterPro" id="IPR027417">
    <property type="entry name" value="P-loop_NTPase"/>
</dbReference>